<dbReference type="EMBL" id="HF935878">
    <property type="protein sequence ID" value="CCX32478.1"/>
    <property type="molecule type" value="Genomic_DNA"/>
</dbReference>
<proteinExistence type="predicted"/>
<sequence length="62" mass="7094">MRQKTLYGGFRYAGWRADTSYGLLSSDGTFFLVRRDSLVPNITYFIRIPLGVHEVCNSNVSF</sequence>
<keyword evidence="2" id="KW-1185">Reference proteome</keyword>
<evidence type="ECO:0000313" key="2">
    <source>
        <dbReference type="Proteomes" id="UP000018144"/>
    </source>
</evidence>
<reference evidence="1 2" key="1">
    <citation type="journal article" date="2013" name="PLoS Genet.">
        <title>The genome and development-dependent transcriptomes of Pyronema confluens: a window into fungal evolution.</title>
        <authorList>
            <person name="Traeger S."/>
            <person name="Altegoer F."/>
            <person name="Freitag M."/>
            <person name="Gabaldon T."/>
            <person name="Kempken F."/>
            <person name="Kumar A."/>
            <person name="Marcet-Houben M."/>
            <person name="Poggeler S."/>
            <person name="Stajich J.E."/>
            <person name="Nowrousian M."/>
        </authorList>
    </citation>
    <scope>NUCLEOTIDE SEQUENCE [LARGE SCALE GENOMIC DNA]</scope>
    <source>
        <strain evidence="2">CBS 100304</strain>
        <tissue evidence="1">Vegetative mycelium</tissue>
    </source>
</reference>
<dbReference type="Proteomes" id="UP000018144">
    <property type="component" value="Unassembled WGS sequence"/>
</dbReference>
<protein>
    <submittedName>
        <fullName evidence="1">Uncharacterized protein</fullName>
    </submittedName>
</protein>
<name>U4LKL3_PYROM</name>
<organism evidence="1 2">
    <name type="scientific">Pyronema omphalodes (strain CBS 100304)</name>
    <name type="common">Pyronema confluens</name>
    <dbReference type="NCBI Taxonomy" id="1076935"/>
    <lineage>
        <taxon>Eukaryota</taxon>
        <taxon>Fungi</taxon>
        <taxon>Dikarya</taxon>
        <taxon>Ascomycota</taxon>
        <taxon>Pezizomycotina</taxon>
        <taxon>Pezizomycetes</taxon>
        <taxon>Pezizales</taxon>
        <taxon>Pyronemataceae</taxon>
        <taxon>Pyronema</taxon>
    </lineage>
</organism>
<dbReference type="AlphaFoldDB" id="U4LKL3"/>
<gene>
    <name evidence="1" type="ORF">PCON_13241</name>
</gene>
<evidence type="ECO:0000313" key="1">
    <source>
        <dbReference type="EMBL" id="CCX32478.1"/>
    </source>
</evidence>
<accession>U4LKL3</accession>